<dbReference type="PANTHER" id="PTHR33799">
    <property type="entry name" value="PTS PERMEASE-RELATED-RELATED"/>
    <property type="match status" value="1"/>
</dbReference>
<dbReference type="PANTHER" id="PTHR33799:SF1">
    <property type="entry name" value="PTS SYSTEM MANNOSE-SPECIFIC EIIAB COMPONENT-RELATED"/>
    <property type="match status" value="1"/>
</dbReference>
<dbReference type="SUPFAM" id="SSF53062">
    <property type="entry name" value="PTS system fructose IIA component-like"/>
    <property type="match status" value="1"/>
</dbReference>
<dbReference type="PROSITE" id="PS51096">
    <property type="entry name" value="PTS_EIIA_TYPE_4"/>
    <property type="match status" value="1"/>
</dbReference>
<dbReference type="InterPro" id="IPR004701">
    <property type="entry name" value="PTS_EIIA_man-typ"/>
</dbReference>
<gene>
    <name evidence="3" type="primary">sorF_2</name>
    <name evidence="3" type="ORF">NCTC5050_03486</name>
</gene>
<protein>
    <submittedName>
        <fullName evidence="3">Sorbose-specific phosphotransferase enzyme IIA component</fullName>
    </submittedName>
</protein>
<dbReference type="GO" id="GO:0009401">
    <property type="term" value="P:phosphoenolpyruvate-dependent sugar phosphotransferase system"/>
    <property type="evidence" value="ECO:0007669"/>
    <property type="project" value="InterPro"/>
</dbReference>
<dbReference type="InterPro" id="IPR013789">
    <property type="entry name" value="PTS_EIIA_man"/>
</dbReference>
<evidence type="ECO:0000256" key="1">
    <source>
        <dbReference type="ARBA" id="ARBA00022679"/>
    </source>
</evidence>
<dbReference type="Proteomes" id="UP000255382">
    <property type="component" value="Unassembled WGS sequence"/>
</dbReference>
<name>A0A378AVR6_KLEPO</name>
<dbReference type="EMBL" id="UGLZ01000005">
    <property type="protein sequence ID" value="STV22680.1"/>
    <property type="molecule type" value="Genomic_DNA"/>
</dbReference>
<keyword evidence="4" id="KW-1185">Reference proteome</keyword>
<dbReference type="Gene3D" id="3.40.50.510">
    <property type="entry name" value="Phosphotransferase system, mannose-type IIA component"/>
    <property type="match status" value="1"/>
</dbReference>
<reference evidence="3 4" key="1">
    <citation type="submission" date="2018-06" db="EMBL/GenBank/DDBJ databases">
        <authorList>
            <consortium name="Pathogen Informatics"/>
            <person name="Doyle S."/>
        </authorList>
    </citation>
    <scope>NUCLEOTIDE SEQUENCE [LARGE SCALE GENOMIC DNA]</scope>
    <source>
        <strain evidence="3 4">NCTC5050</strain>
    </source>
</reference>
<dbReference type="InterPro" id="IPR036662">
    <property type="entry name" value="PTS_EIIA_man-typ_sf"/>
</dbReference>
<dbReference type="InterPro" id="IPR051471">
    <property type="entry name" value="Bacterial_PTS_sugar_comp"/>
</dbReference>
<dbReference type="GO" id="GO:0016020">
    <property type="term" value="C:membrane"/>
    <property type="evidence" value="ECO:0007669"/>
    <property type="project" value="InterPro"/>
</dbReference>
<accession>A0A378AVR6</accession>
<proteinExistence type="predicted"/>
<keyword evidence="1 3" id="KW-0808">Transferase</keyword>
<feature type="domain" description="PTS EIIA type-4" evidence="2">
    <location>
        <begin position="1"/>
        <end position="87"/>
    </location>
</feature>
<dbReference type="GO" id="GO:0016773">
    <property type="term" value="F:phosphotransferase activity, alcohol group as acceptor"/>
    <property type="evidence" value="ECO:0007669"/>
    <property type="project" value="InterPro"/>
</dbReference>
<dbReference type="Pfam" id="PF03610">
    <property type="entry name" value="EIIA-man"/>
    <property type="match status" value="1"/>
</dbReference>
<evidence type="ECO:0000259" key="2">
    <source>
        <dbReference type="PROSITE" id="PS51096"/>
    </source>
</evidence>
<evidence type="ECO:0000313" key="3">
    <source>
        <dbReference type="EMBL" id="STV22680.1"/>
    </source>
</evidence>
<dbReference type="AlphaFoldDB" id="A0A378AVR6"/>
<sequence length="87" mass="9116">MVHAIFCAHGQLAGAMLDSVCMVYGEVNVSAVAFVPGENAADIAINLEKLVSAHTDEEWVIAVDLQCGSPWNAAAGLAMRHPQIPGD</sequence>
<dbReference type="NCBIfam" id="TIGR00824">
    <property type="entry name" value="EIIA-man"/>
    <property type="match status" value="1"/>
</dbReference>
<dbReference type="GO" id="GO:0005737">
    <property type="term" value="C:cytoplasm"/>
    <property type="evidence" value="ECO:0007669"/>
    <property type="project" value="InterPro"/>
</dbReference>
<evidence type="ECO:0000313" key="4">
    <source>
        <dbReference type="Proteomes" id="UP000255382"/>
    </source>
</evidence>
<organism evidence="3 4">
    <name type="scientific">Klebsiella pneumoniae subsp. ozaenae</name>
    <dbReference type="NCBI Taxonomy" id="574"/>
    <lineage>
        <taxon>Bacteria</taxon>
        <taxon>Pseudomonadati</taxon>
        <taxon>Pseudomonadota</taxon>
        <taxon>Gammaproteobacteria</taxon>
        <taxon>Enterobacterales</taxon>
        <taxon>Enterobacteriaceae</taxon>
        <taxon>Klebsiella/Raoultella group</taxon>
        <taxon>Klebsiella</taxon>
        <taxon>Klebsiella pneumoniae complex</taxon>
    </lineage>
</organism>